<protein>
    <submittedName>
        <fullName evidence="1">Uncharacterized protein</fullName>
    </submittedName>
</protein>
<organism evidence="1 2">
    <name type="scientific">Araneus ventricosus</name>
    <name type="common">Orbweaver spider</name>
    <name type="synonym">Epeira ventricosa</name>
    <dbReference type="NCBI Taxonomy" id="182803"/>
    <lineage>
        <taxon>Eukaryota</taxon>
        <taxon>Metazoa</taxon>
        <taxon>Ecdysozoa</taxon>
        <taxon>Arthropoda</taxon>
        <taxon>Chelicerata</taxon>
        <taxon>Arachnida</taxon>
        <taxon>Araneae</taxon>
        <taxon>Araneomorphae</taxon>
        <taxon>Entelegynae</taxon>
        <taxon>Araneoidea</taxon>
        <taxon>Araneidae</taxon>
        <taxon>Araneus</taxon>
    </lineage>
</organism>
<proteinExistence type="predicted"/>
<sequence length="96" mass="11131">MAYVNLIVEDLNLEFLMNLHVLDLPDSEINNIWNYVCECDITKTEHTRQMKFTMCPRNVGFGTKALGEKSICLYVYYVGRVPFHLDRMDPQIDGGL</sequence>
<name>A0A4Y2H1M4_ARAVE</name>
<evidence type="ECO:0000313" key="2">
    <source>
        <dbReference type="Proteomes" id="UP000499080"/>
    </source>
</evidence>
<dbReference type="AlphaFoldDB" id="A0A4Y2H1M4"/>
<gene>
    <name evidence="1" type="ORF">AVEN_145289_1</name>
</gene>
<evidence type="ECO:0000313" key="1">
    <source>
        <dbReference type="EMBL" id="GBM58995.1"/>
    </source>
</evidence>
<dbReference type="EMBL" id="BGPR01001661">
    <property type="protein sequence ID" value="GBM58995.1"/>
    <property type="molecule type" value="Genomic_DNA"/>
</dbReference>
<accession>A0A4Y2H1M4</accession>
<dbReference type="Proteomes" id="UP000499080">
    <property type="component" value="Unassembled WGS sequence"/>
</dbReference>
<reference evidence="1 2" key="1">
    <citation type="journal article" date="2019" name="Sci. Rep.">
        <title>Orb-weaving spider Araneus ventricosus genome elucidates the spidroin gene catalogue.</title>
        <authorList>
            <person name="Kono N."/>
            <person name="Nakamura H."/>
            <person name="Ohtoshi R."/>
            <person name="Moran D.A.P."/>
            <person name="Shinohara A."/>
            <person name="Yoshida Y."/>
            <person name="Fujiwara M."/>
            <person name="Mori M."/>
            <person name="Tomita M."/>
            <person name="Arakawa K."/>
        </authorList>
    </citation>
    <scope>NUCLEOTIDE SEQUENCE [LARGE SCALE GENOMIC DNA]</scope>
</reference>
<comment type="caution">
    <text evidence="1">The sequence shown here is derived from an EMBL/GenBank/DDBJ whole genome shotgun (WGS) entry which is preliminary data.</text>
</comment>
<keyword evidence="2" id="KW-1185">Reference proteome</keyword>